<feature type="domain" description="Fumarylacetoacetase-like C-terminal" evidence="3">
    <location>
        <begin position="92"/>
        <end position="304"/>
    </location>
</feature>
<organism evidence="4 5">
    <name type="scientific">[Clostridium] fimetarium</name>
    <dbReference type="NCBI Taxonomy" id="99656"/>
    <lineage>
        <taxon>Bacteria</taxon>
        <taxon>Bacillati</taxon>
        <taxon>Bacillota</taxon>
        <taxon>Clostridia</taxon>
        <taxon>Lachnospirales</taxon>
        <taxon>Lachnospiraceae</taxon>
    </lineage>
</organism>
<dbReference type="GO" id="GO:0019752">
    <property type="term" value="P:carboxylic acid metabolic process"/>
    <property type="evidence" value="ECO:0007669"/>
    <property type="project" value="UniProtKB-ARBA"/>
</dbReference>
<comment type="similarity">
    <text evidence="1">Belongs to the FAH family.</text>
</comment>
<gene>
    <name evidence="4" type="ORF">SAMN05421659_108131</name>
</gene>
<keyword evidence="5" id="KW-1185">Reference proteome</keyword>
<reference evidence="4 5" key="1">
    <citation type="submission" date="2016-10" db="EMBL/GenBank/DDBJ databases">
        <authorList>
            <person name="de Groot N.N."/>
        </authorList>
    </citation>
    <scope>NUCLEOTIDE SEQUENCE [LARGE SCALE GENOMIC DNA]</scope>
    <source>
        <strain evidence="4 5">DSM 9179</strain>
    </source>
</reference>
<dbReference type="GO" id="GO:0046872">
    <property type="term" value="F:metal ion binding"/>
    <property type="evidence" value="ECO:0007669"/>
    <property type="project" value="UniProtKB-KW"/>
</dbReference>
<dbReference type="InterPro" id="IPR011234">
    <property type="entry name" value="Fumarylacetoacetase-like_C"/>
</dbReference>
<dbReference type="GO" id="GO:0016853">
    <property type="term" value="F:isomerase activity"/>
    <property type="evidence" value="ECO:0007669"/>
    <property type="project" value="UniProtKB-ARBA"/>
</dbReference>
<evidence type="ECO:0000256" key="2">
    <source>
        <dbReference type="ARBA" id="ARBA00022723"/>
    </source>
</evidence>
<keyword evidence="2" id="KW-0479">Metal-binding</keyword>
<dbReference type="FunFam" id="3.90.850.10:FF:000002">
    <property type="entry name" value="2-hydroxyhepta-2,4-diene-1,7-dioate isomerase"/>
    <property type="match status" value="1"/>
</dbReference>
<evidence type="ECO:0000313" key="4">
    <source>
        <dbReference type="EMBL" id="SEW28125.1"/>
    </source>
</evidence>
<dbReference type="Gene3D" id="3.90.850.10">
    <property type="entry name" value="Fumarylacetoacetase-like, C-terminal domain"/>
    <property type="match status" value="1"/>
</dbReference>
<dbReference type="SUPFAM" id="SSF56529">
    <property type="entry name" value="FAH"/>
    <property type="match status" value="1"/>
</dbReference>
<dbReference type="GO" id="GO:0018773">
    <property type="term" value="F:acetylpyruvate hydrolase activity"/>
    <property type="evidence" value="ECO:0007669"/>
    <property type="project" value="TreeGrafter"/>
</dbReference>
<dbReference type="Pfam" id="PF01557">
    <property type="entry name" value="FAA_hydrolase"/>
    <property type="match status" value="1"/>
</dbReference>
<dbReference type="STRING" id="99656.SAMN05421659_108131"/>
<dbReference type="AlphaFoldDB" id="A0A1I0QLH9"/>
<dbReference type="InterPro" id="IPR036663">
    <property type="entry name" value="Fumarylacetoacetase_C_sf"/>
</dbReference>
<dbReference type="PANTHER" id="PTHR11820">
    <property type="entry name" value="ACYLPYRUVASE"/>
    <property type="match status" value="1"/>
</dbReference>
<dbReference type="PANTHER" id="PTHR11820:SF7">
    <property type="entry name" value="ACYLPYRUVASE FAHD1, MITOCHONDRIAL"/>
    <property type="match status" value="1"/>
</dbReference>
<accession>A0A1I0QLH9</accession>
<dbReference type="RefSeq" id="WP_092454136.1">
    <property type="nucleotide sequence ID" value="NZ_FOJI01000008.1"/>
</dbReference>
<protein>
    <submittedName>
        <fullName evidence="4">2-keto-4-pentenoate hydratase/2-oxohepta-3-ene-1,7-dioic acid hydratase (Catechol pathway)</fullName>
    </submittedName>
</protein>
<evidence type="ECO:0000313" key="5">
    <source>
        <dbReference type="Proteomes" id="UP000199701"/>
    </source>
</evidence>
<sequence length="307" mass="33211">MRFYSYKKTTNSEVMLGVESPMDNSKLLPLAQFGYTTNQMAEFIGNITDQELTGLSTAISDSSSESNESVIESVDKSATVACAPIIYPAQDIICLGINYVEHAKESARFKKEAFGGARPFPVYFSKRVNEAVADGGEIPAYVGLVDSLDYECELAIIIGKDAKNVSEAEAFDYVFGYTIVNDVSARNIQTRHSQWYFGKSLDGFTPMGPCIVTKDEFDMPPKVAVRSYVNGELRQNSNSELLITGIAHIIAELSSGMTLKAGTIISTGTPSGVGMGFEPPRFLKPGDVVACEIDGIGKIKNEVVGES</sequence>
<evidence type="ECO:0000256" key="1">
    <source>
        <dbReference type="ARBA" id="ARBA00010211"/>
    </source>
</evidence>
<name>A0A1I0QLH9_9FIRM</name>
<dbReference type="OrthoDB" id="9805307at2"/>
<proteinExistence type="inferred from homology"/>
<dbReference type="EMBL" id="FOJI01000008">
    <property type="protein sequence ID" value="SEW28125.1"/>
    <property type="molecule type" value="Genomic_DNA"/>
</dbReference>
<evidence type="ECO:0000259" key="3">
    <source>
        <dbReference type="Pfam" id="PF01557"/>
    </source>
</evidence>
<dbReference type="Proteomes" id="UP000199701">
    <property type="component" value="Unassembled WGS sequence"/>
</dbReference>